<dbReference type="Proteomes" id="UP000433876">
    <property type="component" value="Unassembled WGS sequence"/>
</dbReference>
<evidence type="ECO:0000313" key="2">
    <source>
        <dbReference type="EMBL" id="KAA8631844.1"/>
    </source>
</evidence>
<proteinExistence type="predicted"/>
<dbReference type="PANTHER" id="PTHR38847">
    <property type="match status" value="1"/>
</dbReference>
<name>A0A8S8ZMD8_SORMA</name>
<dbReference type="InterPro" id="IPR025649">
    <property type="entry name" value="DUF4360"/>
</dbReference>
<keyword evidence="1" id="KW-0812">Transmembrane</keyword>
<accession>A0A8S8ZMD8</accession>
<evidence type="ECO:0008006" key="4">
    <source>
        <dbReference type="Google" id="ProtNLM"/>
    </source>
</evidence>
<keyword evidence="1" id="KW-0472">Membrane</keyword>
<protein>
    <recommendedName>
        <fullName evidence="4">DUF4360 domain-containing protein</fullName>
    </recommendedName>
</protein>
<organism evidence="2 3">
    <name type="scientific">Sordaria macrospora</name>
    <dbReference type="NCBI Taxonomy" id="5147"/>
    <lineage>
        <taxon>Eukaryota</taxon>
        <taxon>Fungi</taxon>
        <taxon>Dikarya</taxon>
        <taxon>Ascomycota</taxon>
        <taxon>Pezizomycotina</taxon>
        <taxon>Sordariomycetes</taxon>
        <taxon>Sordariomycetidae</taxon>
        <taxon>Sordariales</taxon>
        <taxon>Sordariaceae</taxon>
        <taxon>Sordaria</taxon>
    </lineage>
</organism>
<comment type="caution">
    <text evidence="2">The sequence shown here is derived from an EMBL/GenBank/DDBJ whole genome shotgun (WGS) entry which is preliminary data.</text>
</comment>
<dbReference type="Pfam" id="PF14273">
    <property type="entry name" value="DUF4360"/>
    <property type="match status" value="1"/>
</dbReference>
<evidence type="ECO:0000313" key="3">
    <source>
        <dbReference type="Proteomes" id="UP000433876"/>
    </source>
</evidence>
<dbReference type="EMBL" id="NMPR01000068">
    <property type="protein sequence ID" value="KAA8631844.1"/>
    <property type="molecule type" value="Genomic_DNA"/>
</dbReference>
<dbReference type="AlphaFoldDB" id="A0A8S8ZMD8"/>
<dbReference type="VEuPathDB" id="FungiDB:SMAC_07272"/>
<gene>
    <name evidence="2" type="ORF">SMACR_07272</name>
</gene>
<sequence>MTGVGKMKYKEGHQSPGGCCFITANIATPSSYTSYSPTSTKPFIMRSILALFFGVAAAIPAGQVLAPPAAAPSDVKIISVSAIGSGCPAGHAWVNIDATRTIFDVSFDQYAVSVGPGASATDARKNCRVSINLQFPSGFQMSIIETRFIGYAFLAEGQTGTCRAGYTFSGDSSQEVVFQKNLASPYDDNYSMLAGVGVQSWSKCGASTAILNVNSEVRIAPITSAKKGIMTVDSFDGNVHVVFRTNWRSC</sequence>
<reference evidence="2 3" key="1">
    <citation type="submission" date="2017-07" db="EMBL/GenBank/DDBJ databases">
        <title>Genome sequence of the Sordaria macrospora wild type strain R19027.</title>
        <authorList>
            <person name="Nowrousian M."/>
            <person name="Teichert I."/>
            <person name="Kueck U."/>
        </authorList>
    </citation>
    <scope>NUCLEOTIDE SEQUENCE [LARGE SCALE GENOMIC DNA]</scope>
    <source>
        <strain evidence="2 3">R19027</strain>
        <tissue evidence="2">Mycelium</tissue>
    </source>
</reference>
<dbReference type="PANTHER" id="PTHR38847:SF1">
    <property type="entry name" value="PSEUDOURIDINE SYNTHASE RSUA_RLUA-LIKE DOMAIN-CONTAINING PROTEIN"/>
    <property type="match status" value="1"/>
</dbReference>
<feature type="transmembrane region" description="Helical" evidence="1">
    <location>
        <begin position="48"/>
        <end position="66"/>
    </location>
</feature>
<keyword evidence="1" id="KW-1133">Transmembrane helix</keyword>
<evidence type="ECO:0000256" key="1">
    <source>
        <dbReference type="SAM" id="Phobius"/>
    </source>
</evidence>